<gene>
    <name evidence="1" type="ORF">AWB83_01820</name>
</gene>
<sequence length="41" mass="4641">MSTQTAHPTNKMLLAVFWLYALIPLTWGVANTLVQALKLFH</sequence>
<keyword evidence="2" id="KW-1185">Reference proteome</keyword>
<name>A0A158AGU2_9BURK</name>
<reference evidence="1" key="1">
    <citation type="submission" date="2016-01" db="EMBL/GenBank/DDBJ databases">
        <authorList>
            <person name="Peeters C."/>
        </authorList>
    </citation>
    <scope>NUCLEOTIDE SEQUENCE [LARGE SCALE GENOMIC DNA]</scope>
    <source>
        <strain evidence="1">LMG 29326</strain>
    </source>
</reference>
<protein>
    <recommendedName>
        <fullName evidence="3">Oxalate:formate antiporter</fullName>
    </recommendedName>
</protein>
<dbReference type="Proteomes" id="UP000054978">
    <property type="component" value="Unassembled WGS sequence"/>
</dbReference>
<dbReference type="EMBL" id="FCOB02000007">
    <property type="protein sequence ID" value="SAK56980.1"/>
    <property type="molecule type" value="Genomic_DNA"/>
</dbReference>
<dbReference type="AlphaFoldDB" id="A0A158AGU2"/>
<proteinExistence type="predicted"/>
<comment type="caution">
    <text evidence="1">The sequence shown here is derived from an EMBL/GenBank/DDBJ whole genome shotgun (WGS) entry which is preliminary data.</text>
</comment>
<organism evidence="1 2">
    <name type="scientific">Caballeronia ptereochthonis</name>
    <dbReference type="NCBI Taxonomy" id="1777144"/>
    <lineage>
        <taxon>Bacteria</taxon>
        <taxon>Pseudomonadati</taxon>
        <taxon>Pseudomonadota</taxon>
        <taxon>Betaproteobacteria</taxon>
        <taxon>Burkholderiales</taxon>
        <taxon>Burkholderiaceae</taxon>
        <taxon>Caballeronia</taxon>
    </lineage>
</organism>
<dbReference type="OrthoDB" id="8566528at2"/>
<evidence type="ECO:0000313" key="1">
    <source>
        <dbReference type="EMBL" id="SAK56980.1"/>
    </source>
</evidence>
<accession>A0A158AGU2</accession>
<evidence type="ECO:0008006" key="3">
    <source>
        <dbReference type="Google" id="ProtNLM"/>
    </source>
</evidence>
<evidence type="ECO:0000313" key="2">
    <source>
        <dbReference type="Proteomes" id="UP000054978"/>
    </source>
</evidence>
<dbReference type="RefSeq" id="WP_087044486.1">
    <property type="nucleotide sequence ID" value="NZ_FCOB02000007.1"/>
</dbReference>